<dbReference type="PANTHER" id="PTHR24198">
    <property type="entry name" value="ANKYRIN REPEAT AND PROTEIN KINASE DOMAIN-CONTAINING PROTEIN"/>
    <property type="match status" value="1"/>
</dbReference>
<keyword evidence="2 3" id="KW-0040">ANK repeat</keyword>
<dbReference type="RefSeq" id="WP_106874827.1">
    <property type="nucleotide sequence ID" value="NZ_CP027845.1"/>
</dbReference>
<dbReference type="SMART" id="SM00248">
    <property type="entry name" value="ANK"/>
    <property type="match status" value="13"/>
</dbReference>
<dbReference type="Pfam" id="PF12796">
    <property type="entry name" value="Ank_2"/>
    <property type="match status" value="3"/>
</dbReference>
<dbReference type="PROSITE" id="PS50297">
    <property type="entry name" value="ANK_REP_REGION"/>
    <property type="match status" value="6"/>
</dbReference>
<organism evidence="5 6">
    <name type="scientific">Candidatus Phycorickettsia trachydisci</name>
    <dbReference type="NCBI Taxonomy" id="2115978"/>
    <lineage>
        <taxon>Bacteria</taxon>
        <taxon>Pseudomonadati</taxon>
        <taxon>Pseudomonadota</taxon>
        <taxon>Alphaproteobacteria</taxon>
        <taxon>Rickettsiales</taxon>
        <taxon>Rickettsiaceae</taxon>
        <taxon>Candidatus Phycorickettsia</taxon>
    </lineage>
</organism>
<dbReference type="SUPFAM" id="SSF48403">
    <property type="entry name" value="Ankyrin repeat"/>
    <property type="match status" value="2"/>
</dbReference>
<feature type="repeat" description="ANK" evidence="3">
    <location>
        <begin position="81"/>
        <end position="114"/>
    </location>
</feature>
<feature type="coiled-coil region" evidence="4">
    <location>
        <begin position="698"/>
        <end position="729"/>
    </location>
</feature>
<dbReference type="InterPro" id="IPR002110">
    <property type="entry name" value="Ankyrin_rpt"/>
</dbReference>
<evidence type="ECO:0000313" key="5">
    <source>
        <dbReference type="EMBL" id="AVP88001.1"/>
    </source>
</evidence>
<dbReference type="OrthoDB" id="7166355at2"/>
<dbReference type="PROSITE" id="PS50088">
    <property type="entry name" value="ANK_REPEAT"/>
    <property type="match status" value="7"/>
</dbReference>
<evidence type="ECO:0000256" key="2">
    <source>
        <dbReference type="ARBA" id="ARBA00023043"/>
    </source>
</evidence>
<dbReference type="AlphaFoldDB" id="A0A2P1P9Q7"/>
<dbReference type="PANTHER" id="PTHR24198:SF165">
    <property type="entry name" value="ANKYRIN REPEAT-CONTAINING PROTEIN-RELATED"/>
    <property type="match status" value="1"/>
</dbReference>
<feature type="repeat" description="ANK" evidence="3">
    <location>
        <begin position="282"/>
        <end position="304"/>
    </location>
</feature>
<dbReference type="Gene3D" id="1.25.40.20">
    <property type="entry name" value="Ankyrin repeat-containing domain"/>
    <property type="match status" value="3"/>
</dbReference>
<accession>A0A2P1P9Q7</accession>
<evidence type="ECO:0000256" key="3">
    <source>
        <dbReference type="PROSITE-ProRule" id="PRU00023"/>
    </source>
</evidence>
<feature type="repeat" description="ANK" evidence="3">
    <location>
        <begin position="148"/>
        <end position="180"/>
    </location>
</feature>
<sequence length="946" mass="105906">MTQLSNNLPLHEAIKKNKIKEVDRLLQEAGDDEAKIISISRINKFQQNALHLAAAEHNAAILELLLDANPTPYVLNAQDENGKTPLHYATRDEKSTKCAELLLRKRADINARDFLGNAALHLALKDKDFGMLKFLLSSKANIDIPNGSNYSPLRIAYMQGNEEMIRILLNGGANPNAICDNRDNTLLHINSERNDLSQVQFLLSKGADPNICNKLGYAPLRIAHMQGSGEMMGLLLNNGAKPDTACDDRGNTLLHINSERNNIPNLQFLLSKGANPNIGNCNMETPLHLAIKFGSLDAVRMFLQLPNIKVNRDIYGNTPLKSAIQLGLTKFPGLLDFVPKLFENDDVTDYANVLLALVDAEREDLVKLFLNGSKSDIIASEALELAIENDLAEIAKHFFTYDSQNYELGLRNALKHSNLEAVKYILNKKPELINKRFKSDEKFPTVSKHINHRLVCKDPFSSTPLFIAARESKSEVVEFLLEKWLQYKPQSKKGSAPSNDGSKEHLFLLYIHATYNPDSAEIINFLAKNKIEGIDKVAPDIVKHSALIQAVKNHSYDAIKALLNNGAEVISDKLHHDLNSWQKELVDSSNFLKSIKVLVKHGFDINDRSGLVIGDHSVDFAGYGNNIEAMGLLWSFADAKILSYCINRPLVKARIEEVLKTKNGLLVWANIWHLCFHEQKPEYERFGEELLLKLPKVESNLQEILKQEAAEVEKLSKEITDLIKELNEKSQPQKNDLLEEKINKLFEILYEEEDFYNRAQAMGNKIKDTLKANPIDPTLPQISKFIEQIKVPISSLIQLNIDKYSAIVRKEEGEHPPILSVEGEKNSTLSLMCSFMEGKDLNSFKDIIPLGAKPKITKPTKDKSTKRAKLINLYAQGSSENSSSSEDDNNSLKGYLSDTNLSGNSNGLMKVGENFFLEGYSSDDTIVSKNQDGLMGLEAYPFLADL</sequence>
<keyword evidence="6" id="KW-1185">Reference proteome</keyword>
<evidence type="ECO:0000256" key="4">
    <source>
        <dbReference type="SAM" id="Coils"/>
    </source>
</evidence>
<protein>
    <submittedName>
        <fullName evidence="5">Uncharacterized protein</fullName>
    </submittedName>
</protein>
<name>A0A2P1P9Q7_9RICK</name>
<feature type="repeat" description="ANK" evidence="3">
    <location>
        <begin position="249"/>
        <end position="281"/>
    </location>
</feature>
<dbReference type="Proteomes" id="UP000241762">
    <property type="component" value="Chromosome"/>
</dbReference>
<dbReference type="EMBL" id="CP027845">
    <property type="protein sequence ID" value="AVP88001.1"/>
    <property type="molecule type" value="Genomic_DNA"/>
</dbReference>
<feature type="repeat" description="ANK" evidence="3">
    <location>
        <begin position="115"/>
        <end position="147"/>
    </location>
</feature>
<keyword evidence="1" id="KW-0677">Repeat</keyword>
<keyword evidence="4" id="KW-0175">Coiled coil</keyword>
<evidence type="ECO:0000313" key="6">
    <source>
        <dbReference type="Proteomes" id="UP000241762"/>
    </source>
</evidence>
<dbReference type="Pfam" id="PF00023">
    <property type="entry name" value="Ank"/>
    <property type="match status" value="1"/>
</dbReference>
<gene>
    <name evidence="5" type="ORF">phytr_10740</name>
</gene>
<dbReference type="InterPro" id="IPR036770">
    <property type="entry name" value="Ankyrin_rpt-contain_sf"/>
</dbReference>
<feature type="repeat" description="ANK" evidence="3">
    <location>
        <begin position="215"/>
        <end position="247"/>
    </location>
</feature>
<evidence type="ECO:0000256" key="1">
    <source>
        <dbReference type="ARBA" id="ARBA00022737"/>
    </source>
</evidence>
<proteinExistence type="predicted"/>
<feature type="repeat" description="ANK" evidence="3">
    <location>
        <begin position="182"/>
        <end position="214"/>
    </location>
</feature>
<reference evidence="5 6" key="1">
    <citation type="submission" date="2018-03" db="EMBL/GenBank/DDBJ databases">
        <title>A gene transfer event suggests a long-term partnership between eustigmatophyte algae and a novel lineage of endosymbiotic bacteria.</title>
        <authorList>
            <person name="Yurchenko T."/>
            <person name="Sevcikova T."/>
            <person name="Pribyl P."/>
            <person name="El Karkouri K."/>
            <person name="Klimes V."/>
            <person name="Amaral R."/>
            <person name="Zbrankova V."/>
            <person name="Kim E."/>
            <person name="Raoult D."/>
            <person name="Santos L.M.A."/>
            <person name="Elias M."/>
        </authorList>
    </citation>
    <scope>NUCLEOTIDE SEQUENCE [LARGE SCALE GENOMIC DNA]</scope>
    <source>
        <strain evidence="5">CCALA 838</strain>
    </source>
</reference>
<dbReference type="KEGG" id="ptc:phytr_10740"/>